<dbReference type="AlphaFoldDB" id="A0A7M7NLT0"/>
<feature type="region of interest" description="Disordered" evidence="1">
    <location>
        <begin position="143"/>
        <end position="162"/>
    </location>
</feature>
<name>A0A7M7NLT0_STRPU</name>
<accession>A0A7M7NLT0</accession>
<sequence length="182" mass="20065">MISAAATMEYSTTIGSTYASDKKENEDNHWIIIKVGSGLAGLCLIIILICAVVKYVRRKRRDDLTARDSAWTQPKNLGQRINVPSTLPLTGLSSTEVRGECASNVFFSRKSRGKLPDPGHQGTVSPGMEGHTYGNINTPCSQSTGKRLASHPINSHRHSRNIPQAEENYVNYVPKRGRINMK</sequence>
<evidence type="ECO:0000313" key="4">
    <source>
        <dbReference type="Proteomes" id="UP000007110"/>
    </source>
</evidence>
<dbReference type="KEGG" id="spu:105439056"/>
<dbReference type="Proteomes" id="UP000007110">
    <property type="component" value="Unassembled WGS sequence"/>
</dbReference>
<reference evidence="4" key="1">
    <citation type="submission" date="2015-02" db="EMBL/GenBank/DDBJ databases">
        <title>Genome sequencing for Strongylocentrotus purpuratus.</title>
        <authorList>
            <person name="Murali S."/>
            <person name="Liu Y."/>
            <person name="Vee V."/>
            <person name="English A."/>
            <person name="Wang M."/>
            <person name="Skinner E."/>
            <person name="Han Y."/>
            <person name="Muzny D.M."/>
            <person name="Worley K.C."/>
            <person name="Gibbs R.A."/>
        </authorList>
    </citation>
    <scope>NUCLEOTIDE SEQUENCE</scope>
</reference>
<keyword evidence="2" id="KW-1133">Transmembrane helix</keyword>
<keyword evidence="2" id="KW-0812">Transmembrane</keyword>
<feature type="transmembrane region" description="Helical" evidence="2">
    <location>
        <begin position="31"/>
        <end position="53"/>
    </location>
</feature>
<dbReference type="EnsemblMetazoa" id="XM_030982707">
    <property type="protein sequence ID" value="XP_030838567"/>
    <property type="gene ID" value="LOC105439056"/>
</dbReference>
<dbReference type="RefSeq" id="XP_030838567.1">
    <property type="nucleotide sequence ID" value="XM_030982707.1"/>
</dbReference>
<feature type="region of interest" description="Disordered" evidence="1">
    <location>
        <begin position="112"/>
        <end position="133"/>
    </location>
</feature>
<organism evidence="3 4">
    <name type="scientific">Strongylocentrotus purpuratus</name>
    <name type="common">Purple sea urchin</name>
    <dbReference type="NCBI Taxonomy" id="7668"/>
    <lineage>
        <taxon>Eukaryota</taxon>
        <taxon>Metazoa</taxon>
        <taxon>Echinodermata</taxon>
        <taxon>Eleutherozoa</taxon>
        <taxon>Echinozoa</taxon>
        <taxon>Echinoidea</taxon>
        <taxon>Euechinoidea</taxon>
        <taxon>Echinacea</taxon>
        <taxon>Camarodonta</taxon>
        <taxon>Echinidea</taxon>
        <taxon>Strongylocentrotidae</taxon>
        <taxon>Strongylocentrotus</taxon>
    </lineage>
</organism>
<keyword evidence="2" id="KW-0472">Membrane</keyword>
<dbReference type="InParanoid" id="A0A7M7NLT0"/>
<evidence type="ECO:0000256" key="1">
    <source>
        <dbReference type="SAM" id="MobiDB-lite"/>
    </source>
</evidence>
<keyword evidence="4" id="KW-1185">Reference proteome</keyword>
<reference evidence="3" key="2">
    <citation type="submission" date="2021-01" db="UniProtKB">
        <authorList>
            <consortium name="EnsemblMetazoa"/>
        </authorList>
    </citation>
    <scope>IDENTIFICATION</scope>
</reference>
<evidence type="ECO:0000313" key="3">
    <source>
        <dbReference type="EnsemblMetazoa" id="XP_030838567"/>
    </source>
</evidence>
<evidence type="ECO:0000256" key="2">
    <source>
        <dbReference type="SAM" id="Phobius"/>
    </source>
</evidence>
<proteinExistence type="predicted"/>
<dbReference type="GeneID" id="105439056"/>
<protein>
    <submittedName>
        <fullName evidence="3">Uncharacterized protein</fullName>
    </submittedName>
</protein>